<evidence type="ECO:0000256" key="9">
    <source>
        <dbReference type="ARBA" id="ARBA00022989"/>
    </source>
</evidence>
<feature type="transmembrane region" description="Helical" evidence="12">
    <location>
        <begin position="36"/>
        <end position="57"/>
    </location>
</feature>
<dbReference type="PANTHER" id="PTHR11533:SF294">
    <property type="entry name" value="THYROTROPIN-RELEASING HORMONE-DEGRADING ECTOENZYME"/>
    <property type="match status" value="1"/>
</dbReference>
<dbReference type="Gene3D" id="2.60.40.1730">
    <property type="entry name" value="tricorn interacting facor f3 domain"/>
    <property type="match status" value="1"/>
</dbReference>
<dbReference type="SUPFAM" id="SSF55486">
    <property type="entry name" value="Metalloproteases ('zincins'), catalytic domain"/>
    <property type="match status" value="1"/>
</dbReference>
<evidence type="ECO:0000256" key="3">
    <source>
        <dbReference type="ARBA" id="ARBA00022670"/>
    </source>
</evidence>
<keyword evidence="4 12" id="KW-0812">Transmembrane</keyword>
<comment type="cofactor">
    <cofactor evidence="1">
        <name>Zn(2+)</name>
        <dbReference type="ChEBI" id="CHEBI:29105"/>
    </cofactor>
</comment>
<dbReference type="GO" id="GO:0005615">
    <property type="term" value="C:extracellular space"/>
    <property type="evidence" value="ECO:0007669"/>
    <property type="project" value="TreeGrafter"/>
</dbReference>
<sequence>MKKYELTRLPDFRPESVHLREPDPPASQLTVSFRSVFAVLVIFLIACVLFGIGGYFFGKLEGENALFESADAKRAEALMPTPMDAIEPSGEELRLPRHLVPIVYRLDMRVFLPYKDSVDFGRRNFTFDAVLQIEFQCVRQTNRVVLNAKQLNIEPSSVALTDASGKNMTLTFVRHESQLEMVEFWFASSMITGQRYTLSMEYDGPIAGDTLAGLYRSKYTENNSVKWLAVTQMQPTDARRMLPCFDEPDMKAQFELTIHHPTGTKAISNAIETIDAEPENEDWVTTKFEPSPKMSSYLLAVAVSEFGYKETITSRGVRMRVWARPSRIDHTDYALSVGPQLLAYYEDYFGIKYPLKKQGENQLCWHRTCPRRTDRFCASLPQYYARPLS</sequence>
<dbReference type="SUPFAM" id="SSF63737">
    <property type="entry name" value="Leukotriene A4 hydrolase N-terminal domain"/>
    <property type="match status" value="1"/>
</dbReference>
<reference evidence="15" key="1">
    <citation type="submission" date="2022-11" db="UniProtKB">
        <authorList>
            <consortium name="WormBaseParasite"/>
        </authorList>
    </citation>
    <scope>IDENTIFICATION</scope>
</reference>
<dbReference type="GO" id="GO:0043171">
    <property type="term" value="P:peptide catabolic process"/>
    <property type="evidence" value="ECO:0007669"/>
    <property type="project" value="TreeGrafter"/>
</dbReference>
<evidence type="ECO:0000256" key="5">
    <source>
        <dbReference type="ARBA" id="ARBA00022723"/>
    </source>
</evidence>
<keyword evidence="9 12" id="KW-1133">Transmembrane helix</keyword>
<feature type="domain" description="Aminopeptidase N-like N-terminal" evidence="13">
    <location>
        <begin position="101"/>
        <end position="298"/>
    </location>
</feature>
<proteinExistence type="predicted"/>
<evidence type="ECO:0000256" key="11">
    <source>
        <dbReference type="ARBA" id="ARBA00023180"/>
    </source>
</evidence>
<evidence type="ECO:0000256" key="2">
    <source>
        <dbReference type="ARBA" id="ARBA00004606"/>
    </source>
</evidence>
<dbReference type="InterPro" id="IPR045357">
    <property type="entry name" value="Aminopeptidase_N-like_N"/>
</dbReference>
<evidence type="ECO:0000256" key="1">
    <source>
        <dbReference type="ARBA" id="ARBA00001947"/>
    </source>
</evidence>
<dbReference type="PANTHER" id="PTHR11533">
    <property type="entry name" value="PROTEASE M1 ZINC METALLOPROTEASE"/>
    <property type="match status" value="1"/>
</dbReference>
<dbReference type="GO" id="GO:0006508">
    <property type="term" value="P:proteolysis"/>
    <property type="evidence" value="ECO:0007669"/>
    <property type="project" value="UniProtKB-KW"/>
</dbReference>
<evidence type="ECO:0000256" key="12">
    <source>
        <dbReference type="SAM" id="Phobius"/>
    </source>
</evidence>
<organism evidence="14 15">
    <name type="scientific">Plectus sambesii</name>
    <dbReference type="NCBI Taxonomy" id="2011161"/>
    <lineage>
        <taxon>Eukaryota</taxon>
        <taxon>Metazoa</taxon>
        <taxon>Ecdysozoa</taxon>
        <taxon>Nematoda</taxon>
        <taxon>Chromadorea</taxon>
        <taxon>Plectida</taxon>
        <taxon>Plectina</taxon>
        <taxon>Plectoidea</taxon>
        <taxon>Plectidae</taxon>
        <taxon>Plectus</taxon>
    </lineage>
</organism>
<keyword evidence="11" id="KW-0325">Glycoprotein</keyword>
<keyword evidence="5" id="KW-0479">Metal-binding</keyword>
<dbReference type="GO" id="GO:0070006">
    <property type="term" value="F:metalloaminopeptidase activity"/>
    <property type="evidence" value="ECO:0007669"/>
    <property type="project" value="TreeGrafter"/>
</dbReference>
<dbReference type="GO" id="GO:0016020">
    <property type="term" value="C:membrane"/>
    <property type="evidence" value="ECO:0007669"/>
    <property type="project" value="UniProtKB-SubCell"/>
</dbReference>
<evidence type="ECO:0000256" key="6">
    <source>
        <dbReference type="ARBA" id="ARBA00022801"/>
    </source>
</evidence>
<dbReference type="InterPro" id="IPR001930">
    <property type="entry name" value="Peptidase_M1"/>
</dbReference>
<evidence type="ECO:0000259" key="13">
    <source>
        <dbReference type="Pfam" id="PF17900"/>
    </source>
</evidence>
<dbReference type="InterPro" id="IPR042097">
    <property type="entry name" value="Aminopeptidase_N-like_N_sf"/>
</dbReference>
<accession>A0A914WHK3</accession>
<evidence type="ECO:0000313" key="14">
    <source>
        <dbReference type="Proteomes" id="UP000887566"/>
    </source>
</evidence>
<dbReference type="Proteomes" id="UP000887566">
    <property type="component" value="Unplaced"/>
</dbReference>
<keyword evidence="6" id="KW-0378">Hydrolase</keyword>
<dbReference type="CDD" id="cd09601">
    <property type="entry name" value="M1_APN-Q_like"/>
    <property type="match status" value="1"/>
</dbReference>
<dbReference type="PRINTS" id="PR00756">
    <property type="entry name" value="ALADIPTASE"/>
</dbReference>
<evidence type="ECO:0000256" key="8">
    <source>
        <dbReference type="ARBA" id="ARBA00022968"/>
    </source>
</evidence>
<dbReference type="GO" id="GO:0005737">
    <property type="term" value="C:cytoplasm"/>
    <property type="evidence" value="ECO:0007669"/>
    <property type="project" value="TreeGrafter"/>
</dbReference>
<dbReference type="InterPro" id="IPR050344">
    <property type="entry name" value="Peptidase_M1_aminopeptidases"/>
</dbReference>
<dbReference type="WBParaSite" id="PSAMB.scaffold4128size15608.g23523.t1">
    <property type="protein sequence ID" value="PSAMB.scaffold4128size15608.g23523.t1"/>
    <property type="gene ID" value="PSAMB.scaffold4128size15608.g23523"/>
</dbReference>
<dbReference type="Pfam" id="PF17900">
    <property type="entry name" value="Peptidase_M1_N"/>
    <property type="match status" value="1"/>
</dbReference>
<keyword evidence="3" id="KW-0645">Protease</keyword>
<evidence type="ECO:0000313" key="15">
    <source>
        <dbReference type="WBParaSite" id="PSAMB.scaffold4128size15608.g23523.t1"/>
    </source>
</evidence>
<evidence type="ECO:0000256" key="4">
    <source>
        <dbReference type="ARBA" id="ARBA00022692"/>
    </source>
</evidence>
<dbReference type="GO" id="GO:0042277">
    <property type="term" value="F:peptide binding"/>
    <property type="evidence" value="ECO:0007669"/>
    <property type="project" value="TreeGrafter"/>
</dbReference>
<keyword evidence="8" id="KW-0735">Signal-anchor</keyword>
<evidence type="ECO:0000256" key="7">
    <source>
        <dbReference type="ARBA" id="ARBA00022833"/>
    </source>
</evidence>
<keyword evidence="14" id="KW-1185">Reference proteome</keyword>
<evidence type="ECO:0000256" key="10">
    <source>
        <dbReference type="ARBA" id="ARBA00023136"/>
    </source>
</evidence>
<dbReference type="GO" id="GO:0008270">
    <property type="term" value="F:zinc ion binding"/>
    <property type="evidence" value="ECO:0007669"/>
    <property type="project" value="TreeGrafter"/>
</dbReference>
<keyword evidence="7" id="KW-0862">Zinc</keyword>
<dbReference type="Gene3D" id="3.30.2010.30">
    <property type="match status" value="1"/>
</dbReference>
<dbReference type="InterPro" id="IPR034016">
    <property type="entry name" value="M1_APN-typ"/>
</dbReference>
<name>A0A914WHK3_9BILA</name>
<dbReference type="AlphaFoldDB" id="A0A914WHK3"/>
<dbReference type="FunFam" id="2.60.40.1730:FF:000012">
    <property type="entry name" value="Aminopeptidase N"/>
    <property type="match status" value="1"/>
</dbReference>
<protein>
    <submittedName>
        <fullName evidence="15">Aminopeptidase N-like N-terminal domain-containing protein</fullName>
    </submittedName>
</protein>
<keyword evidence="10 12" id="KW-0472">Membrane</keyword>
<comment type="subcellular location">
    <subcellularLocation>
        <location evidence="2">Membrane</location>
        <topology evidence="2">Single-pass type II membrane protein</topology>
    </subcellularLocation>
</comment>